<keyword evidence="12" id="KW-0472">Membrane</keyword>
<dbReference type="FunFam" id="3.40.50.2000:FF:000032">
    <property type="entry name" value="3-deoxy-D-manno-octulosonic acid transferase"/>
    <property type="match status" value="1"/>
</dbReference>
<dbReference type="FunFam" id="3.40.50.11720:FF:000001">
    <property type="entry name" value="3-deoxy-D-manno-octulosonic acid transferase"/>
    <property type="match status" value="1"/>
</dbReference>
<dbReference type="Gene3D" id="3.40.50.2000">
    <property type="entry name" value="Glycogen Phosphorylase B"/>
    <property type="match status" value="1"/>
</dbReference>
<evidence type="ECO:0000256" key="4">
    <source>
        <dbReference type="ARBA" id="ARBA00012621"/>
    </source>
</evidence>
<dbReference type="EMBL" id="REFJ01000001">
    <property type="protein sequence ID" value="RMA82323.1"/>
    <property type="molecule type" value="Genomic_DNA"/>
</dbReference>
<dbReference type="SUPFAM" id="SSF53756">
    <property type="entry name" value="UDP-Glycosyltransferase/glycogen phosphorylase"/>
    <property type="match status" value="1"/>
</dbReference>
<gene>
    <name evidence="14" type="ORF">DFR27_0272</name>
</gene>
<evidence type="ECO:0000256" key="8">
    <source>
        <dbReference type="ARBA" id="ARBA00031445"/>
    </source>
</evidence>
<feature type="domain" description="3-deoxy-D-manno-octulosonic-acid transferase N-terminal" evidence="13">
    <location>
        <begin position="34"/>
        <end position="212"/>
    </location>
</feature>
<evidence type="ECO:0000256" key="3">
    <source>
        <dbReference type="ARBA" id="ARBA00006380"/>
    </source>
</evidence>
<feature type="active site" description="Proton acceptor" evidence="10">
    <location>
        <position position="61"/>
    </location>
</feature>
<comment type="similarity">
    <text evidence="3">Belongs to the glycosyltransferase group 1 family. Glycosyltransferase 30 subfamily.</text>
</comment>
<comment type="catalytic activity">
    <reaction evidence="9 12">
        <text>lipid IVA (E. coli) + CMP-3-deoxy-beta-D-manno-octulosonate = alpha-Kdo-(2-&gt;6)-lipid IVA (E. coli) + CMP + H(+)</text>
        <dbReference type="Rhea" id="RHEA:28066"/>
        <dbReference type="ChEBI" id="CHEBI:15378"/>
        <dbReference type="ChEBI" id="CHEBI:58603"/>
        <dbReference type="ChEBI" id="CHEBI:60364"/>
        <dbReference type="ChEBI" id="CHEBI:60377"/>
        <dbReference type="ChEBI" id="CHEBI:85987"/>
        <dbReference type="EC" id="2.4.99.12"/>
    </reaction>
</comment>
<dbReference type="RefSeq" id="WP_121875663.1">
    <property type="nucleotide sequence ID" value="NZ_REFJ01000001.1"/>
</dbReference>
<dbReference type="UniPathway" id="UPA00958"/>
<protein>
    <recommendedName>
        <fullName evidence="5 12">3-deoxy-D-manno-octulosonic acid transferase</fullName>
        <shortName evidence="12">Kdo transferase</shortName>
        <ecNumber evidence="4 12">2.4.99.12</ecNumber>
    </recommendedName>
    <alternativeName>
        <fullName evidence="8 12">Lipid IV(A) 3-deoxy-D-manno-octulosonic acid transferase</fullName>
    </alternativeName>
</protein>
<dbReference type="PANTHER" id="PTHR42755:SF1">
    <property type="entry name" value="3-DEOXY-D-MANNO-OCTULOSONIC ACID TRANSFERASE, MITOCHONDRIAL-RELATED"/>
    <property type="match status" value="1"/>
</dbReference>
<dbReference type="GO" id="GO:0009245">
    <property type="term" value="P:lipid A biosynthetic process"/>
    <property type="evidence" value="ECO:0007669"/>
    <property type="project" value="TreeGrafter"/>
</dbReference>
<organism evidence="14 15">
    <name type="scientific">Umboniibacter marinipuniceus</name>
    <dbReference type="NCBI Taxonomy" id="569599"/>
    <lineage>
        <taxon>Bacteria</taxon>
        <taxon>Pseudomonadati</taxon>
        <taxon>Pseudomonadota</taxon>
        <taxon>Gammaproteobacteria</taxon>
        <taxon>Cellvibrionales</taxon>
        <taxon>Cellvibrionaceae</taxon>
        <taxon>Umboniibacter</taxon>
    </lineage>
</organism>
<comment type="subcellular location">
    <subcellularLocation>
        <location evidence="1">Cell inner membrane</location>
        <topology evidence="1">Single-pass membrane protein</topology>
        <orientation evidence="1">Cytoplasmic side</orientation>
    </subcellularLocation>
    <subcellularLocation>
        <location evidence="12">Cell membrane</location>
    </subcellularLocation>
</comment>
<dbReference type="Gene3D" id="3.40.50.11720">
    <property type="entry name" value="3-Deoxy-D-manno-octulosonic-acid transferase, N-terminal domain"/>
    <property type="match status" value="1"/>
</dbReference>
<evidence type="ECO:0000256" key="7">
    <source>
        <dbReference type="ARBA" id="ARBA00022968"/>
    </source>
</evidence>
<keyword evidence="7" id="KW-0735">Signal-anchor</keyword>
<evidence type="ECO:0000256" key="12">
    <source>
        <dbReference type="RuleBase" id="RU365103"/>
    </source>
</evidence>
<evidence type="ECO:0000313" key="15">
    <source>
        <dbReference type="Proteomes" id="UP000267187"/>
    </source>
</evidence>
<keyword evidence="12" id="KW-1003">Cell membrane</keyword>
<accession>A0A3M0AAY2</accession>
<dbReference type="GO" id="GO:0043842">
    <property type="term" value="F:Kdo transferase activity"/>
    <property type="evidence" value="ECO:0007669"/>
    <property type="project" value="UniProtKB-EC"/>
</dbReference>
<dbReference type="Proteomes" id="UP000267187">
    <property type="component" value="Unassembled WGS sequence"/>
</dbReference>
<dbReference type="PANTHER" id="PTHR42755">
    <property type="entry name" value="3-DEOXY-MANNO-OCTULOSONATE CYTIDYLYLTRANSFERASE"/>
    <property type="match status" value="1"/>
</dbReference>
<evidence type="ECO:0000256" key="11">
    <source>
        <dbReference type="PIRSR" id="PIRSR639901-2"/>
    </source>
</evidence>
<evidence type="ECO:0000259" key="13">
    <source>
        <dbReference type="Pfam" id="PF04413"/>
    </source>
</evidence>
<keyword evidence="6 12" id="KW-0808">Transferase</keyword>
<keyword evidence="12" id="KW-0448">Lipopolysaccharide biosynthesis</keyword>
<evidence type="ECO:0000256" key="1">
    <source>
        <dbReference type="ARBA" id="ARBA00004388"/>
    </source>
</evidence>
<keyword evidence="12" id="KW-0812">Transmembrane</keyword>
<comment type="caution">
    <text evidence="14">The sequence shown here is derived from an EMBL/GenBank/DDBJ whole genome shotgun (WGS) entry which is preliminary data.</text>
</comment>
<sequence>MGRTLYSILLTLLLPVLVLRLWIKGRKSPAYRARWSERMGYSQRQRPSGSLVWFHTVSVGETIAAAPLIEAVMADERVSRVLITTTTPTGSDRVKALFGDRVEHVYCPWDTPGCVKRFLRRWEPTIAVMMETELWPNLIAGLELRCVPTILANARLSEKSAQGYAKLPRITKPMLSSFEAILAQHHNDAQRFIALGAATEKVHKVGSVKFDIQITPAQRSAAEALKHQFGDRFVWIAASTHRGEDEQILEAHAALRQAVPNALLVLVPRHPERFDQVAQLCHQLGPTVRRSSAELPQDDTAVYVGDTMGEMMVMFGACSAALVGGSLIEHGGHNVLEPAVWGIPVLSGPHVHNFEAICQEMQTAGALMIVPNSTELSTSLVRLATDAIECKAQGEAAAAFLETKRGALAAQLAHILALL</sequence>
<dbReference type="InterPro" id="IPR007507">
    <property type="entry name" value="Glycos_transf_N"/>
</dbReference>
<comment type="function">
    <text evidence="12">Involved in lipopolysaccharide (LPS) biosynthesis. Catalyzes the transfer of 3-deoxy-D-manno-octulosonate (Kdo) residue(s) from CMP-Kdo to lipid IV(A), the tetraacyldisaccharide-1,4'-bisphosphate precursor of lipid A.</text>
</comment>
<dbReference type="EC" id="2.4.99.12" evidence="4 12"/>
<dbReference type="AlphaFoldDB" id="A0A3M0AAY2"/>
<feature type="transmembrane region" description="Helical" evidence="12">
    <location>
        <begin position="6"/>
        <end position="23"/>
    </location>
</feature>
<evidence type="ECO:0000313" key="14">
    <source>
        <dbReference type="EMBL" id="RMA82323.1"/>
    </source>
</evidence>
<reference evidence="14 15" key="1">
    <citation type="submission" date="2018-10" db="EMBL/GenBank/DDBJ databases">
        <title>Genomic Encyclopedia of Type Strains, Phase IV (KMG-IV): sequencing the most valuable type-strain genomes for metagenomic binning, comparative biology and taxonomic classification.</title>
        <authorList>
            <person name="Goeker M."/>
        </authorList>
    </citation>
    <scope>NUCLEOTIDE SEQUENCE [LARGE SCALE GENOMIC DNA]</scope>
    <source>
        <strain evidence="14 15">DSM 25080</strain>
    </source>
</reference>
<evidence type="ECO:0000256" key="5">
    <source>
        <dbReference type="ARBA" id="ARBA00019077"/>
    </source>
</evidence>
<dbReference type="GO" id="GO:0009244">
    <property type="term" value="P:lipopolysaccharide core region biosynthetic process"/>
    <property type="evidence" value="ECO:0007669"/>
    <property type="project" value="UniProtKB-UniRule"/>
</dbReference>
<feature type="site" description="Transition state stabilizer" evidence="11">
    <location>
        <position position="209"/>
    </location>
</feature>
<dbReference type="InterPro" id="IPR038107">
    <property type="entry name" value="Glycos_transf_N_sf"/>
</dbReference>
<dbReference type="GO" id="GO:0005886">
    <property type="term" value="C:plasma membrane"/>
    <property type="evidence" value="ECO:0007669"/>
    <property type="project" value="UniProtKB-SubCell"/>
</dbReference>
<evidence type="ECO:0000256" key="10">
    <source>
        <dbReference type="PIRSR" id="PIRSR639901-1"/>
    </source>
</evidence>
<keyword evidence="15" id="KW-1185">Reference proteome</keyword>
<dbReference type="InterPro" id="IPR039901">
    <property type="entry name" value="Kdotransferase"/>
</dbReference>
<dbReference type="Pfam" id="PF04413">
    <property type="entry name" value="Glycos_transf_N"/>
    <property type="match status" value="1"/>
</dbReference>
<evidence type="ECO:0000256" key="9">
    <source>
        <dbReference type="ARBA" id="ARBA00049183"/>
    </source>
</evidence>
<evidence type="ECO:0000256" key="6">
    <source>
        <dbReference type="ARBA" id="ARBA00022679"/>
    </source>
</evidence>
<feature type="site" description="Transition state stabilizer" evidence="11">
    <location>
        <position position="131"/>
    </location>
</feature>
<evidence type="ECO:0000256" key="2">
    <source>
        <dbReference type="ARBA" id="ARBA00004713"/>
    </source>
</evidence>
<name>A0A3M0AAY2_9GAMM</name>
<proteinExistence type="inferred from homology"/>
<comment type="pathway">
    <text evidence="2 12">Bacterial outer membrane biogenesis; LPS core biosynthesis.</text>
</comment>
<dbReference type="OrthoDB" id="9789797at2"/>
<keyword evidence="12" id="KW-1133">Transmembrane helix</keyword>
<dbReference type="NCBIfam" id="NF004388">
    <property type="entry name" value="PRK05749.1-4"/>
    <property type="match status" value="1"/>
</dbReference>